<protein>
    <recommendedName>
        <fullName evidence="4">F-box domain-containing protein</fullName>
    </recommendedName>
</protein>
<dbReference type="AlphaFoldDB" id="A0A3D8S863"/>
<comment type="caution">
    <text evidence="2">The sequence shown here is derived from an EMBL/GenBank/DDBJ whole genome shotgun (WGS) entry which is preliminary data.</text>
</comment>
<accession>A0A3D8S863</accession>
<evidence type="ECO:0000313" key="2">
    <source>
        <dbReference type="EMBL" id="RDW82264.1"/>
    </source>
</evidence>
<keyword evidence="3" id="KW-1185">Reference proteome</keyword>
<organism evidence="2 3">
    <name type="scientific">Coleophoma cylindrospora</name>
    <dbReference type="NCBI Taxonomy" id="1849047"/>
    <lineage>
        <taxon>Eukaryota</taxon>
        <taxon>Fungi</taxon>
        <taxon>Dikarya</taxon>
        <taxon>Ascomycota</taxon>
        <taxon>Pezizomycotina</taxon>
        <taxon>Leotiomycetes</taxon>
        <taxon>Helotiales</taxon>
        <taxon>Dermateaceae</taxon>
        <taxon>Coleophoma</taxon>
    </lineage>
</organism>
<feature type="compositionally biased region" description="Basic and acidic residues" evidence="1">
    <location>
        <begin position="103"/>
        <end position="127"/>
    </location>
</feature>
<name>A0A3D8S863_9HELO</name>
<reference evidence="2 3" key="1">
    <citation type="journal article" date="2018" name="IMA Fungus">
        <title>IMA Genome-F 9: Draft genome sequence of Annulohypoxylon stygium, Aspergillus mulundensis, Berkeleyomyces basicola (syn. Thielaviopsis basicola), Ceratocystis smalleyi, two Cercospora beticola strains, Coleophoma cylindrospora, Fusarium fracticaudum, Phialophora cf. hyalina, and Morchella septimelata.</title>
        <authorList>
            <person name="Wingfield B.D."/>
            <person name="Bills G.F."/>
            <person name="Dong Y."/>
            <person name="Huang W."/>
            <person name="Nel W.J."/>
            <person name="Swalarsk-Parry B.S."/>
            <person name="Vaghefi N."/>
            <person name="Wilken P.M."/>
            <person name="An Z."/>
            <person name="de Beer Z.W."/>
            <person name="De Vos L."/>
            <person name="Chen L."/>
            <person name="Duong T.A."/>
            <person name="Gao Y."/>
            <person name="Hammerbacher A."/>
            <person name="Kikkert J.R."/>
            <person name="Li Y."/>
            <person name="Li H."/>
            <person name="Li K."/>
            <person name="Li Q."/>
            <person name="Liu X."/>
            <person name="Ma X."/>
            <person name="Naidoo K."/>
            <person name="Pethybridge S.J."/>
            <person name="Sun J."/>
            <person name="Steenkamp E.T."/>
            <person name="van der Nest M.A."/>
            <person name="van Wyk S."/>
            <person name="Wingfield M.J."/>
            <person name="Xiong C."/>
            <person name="Yue Q."/>
            <person name="Zhang X."/>
        </authorList>
    </citation>
    <scope>NUCLEOTIDE SEQUENCE [LARGE SCALE GENOMIC DNA]</scope>
    <source>
        <strain evidence="2 3">BP6252</strain>
    </source>
</reference>
<gene>
    <name evidence="2" type="ORF">BP6252_03376</name>
</gene>
<feature type="region of interest" description="Disordered" evidence="1">
    <location>
        <begin position="85"/>
        <end position="131"/>
    </location>
</feature>
<feature type="compositionally biased region" description="Polar residues" evidence="1">
    <location>
        <begin position="87"/>
        <end position="98"/>
    </location>
</feature>
<evidence type="ECO:0000313" key="3">
    <source>
        <dbReference type="Proteomes" id="UP000256645"/>
    </source>
</evidence>
<evidence type="ECO:0000256" key="1">
    <source>
        <dbReference type="SAM" id="MobiDB-lite"/>
    </source>
</evidence>
<feature type="region of interest" description="Disordered" evidence="1">
    <location>
        <begin position="1"/>
        <end position="55"/>
    </location>
</feature>
<dbReference type="OrthoDB" id="3912356at2759"/>
<proteinExistence type="predicted"/>
<feature type="compositionally biased region" description="Basic and acidic residues" evidence="1">
    <location>
        <begin position="17"/>
        <end position="27"/>
    </location>
</feature>
<dbReference type="Proteomes" id="UP000256645">
    <property type="component" value="Unassembled WGS sequence"/>
</dbReference>
<evidence type="ECO:0008006" key="4">
    <source>
        <dbReference type="Google" id="ProtNLM"/>
    </source>
</evidence>
<dbReference type="STRING" id="1849047.A0A3D8S863"/>
<dbReference type="EMBL" id="PDLM01000003">
    <property type="protein sequence ID" value="RDW82264.1"/>
    <property type="molecule type" value="Genomic_DNA"/>
</dbReference>
<sequence length="521" mass="58907">MVKLATLTHEPPQPSGPKREKAKKEALDSLNTPGPEFGISSLDTMTTPDAPKPGLKARFANALRPKASRQRLRKALPPQYTEEFLVKQNSSSSNTGITPLQAHNEKYRERNTNVDTQRGERRDEPTEMLHSLGPRGSFDWDTVLPGEALGKKFPGERMISSLTPALWQKIASYLSLAEVASLAFASKPLLRFLGSAAWRDLGRPENHEERIKFLVTMDVRYPKHLFCFPCARYHRRIQYGQERLKGPTVLNPLFDCPNAFSKAPRTRITPGRFFPYGFLQLAIRAWKYTPAHGVTAESLSRRWVQDDWSHVTRYHIANGRLYFRAVSTRAAAPALPMVAKRNLLYSREDYSPYFSVCAHWRDGELMNICKCALDHIPVPRSEAGPQAIGNKFKDTLTGSVPHAHTLVSLCSKCKPMRRCTECPTEYLVEIKLVEDRATKCFNRAIVVTRWSDFGDEKSPYAAEWAAINGDLAGYDSFQKIGHRSIAGTFEAYYTDDHIPGQRILSLNPKGKKLGEDGHDWY</sequence>